<sequence length="1182" mass="133060">SMQFPAYYYCYFGGYYSSKVAKCGTVNSQYDRNSKYYGYFDSNACYTYNSAEKYWEKSNCDCSANGGIGNSNCLSGNFLNWLVSSRIDVALKALIGGKADCKDDYCILRPQGARRTVNLSSLHCQFRVEPEQYWKGNYSSKDIYIVAQNYGGSCLLGNNWTRYARVKIPRKERKGILHKVFDKVDITFMFYNTYGHYGEVKYAFYEEDLNKLISAFENTIPYSGTPTGESLWEVWDYLTQKNQHGYESNTSYIGRGTRKDPYYSVKYKQYIPCRKTFVLLISDGEWNGQVDPARVAYKLHTSDLREDLNGTQNAEVFTLFTFSSGAAGKNSMATVAACGGFEDLDGNNKPSSVYCYRDSKSQSFPKNNCKKCLCKEWDKDCDGYPDNFFYAQKGEELEAALTQIFTKILSVSGTAVSLPATERREGSGGGISYGSVVTQATFQELYQKDRAVHWIGHIYNWWFWLGNEISNIREDTVHNFVLDALGTKDVDRILEWNYDDEENTLIIKACQPKEDGSPSSDCTVYKGYENLTPIVDFGEVLKNTSADDRTIYVNINGSLVTLDYNNMSSLLFVSNKDGIEIPLLGVPEGCEPENFLDECKNSGDTLSCVYGKVKDCALSNFNYYSKLVDWIKGKDYEDFRIRTPEGWLTSDGEGVWKLGDIVASTPIVVDYGSFRVAFVGSNDGMLHAFRLGYIKNNYNIYTPIALQNDKKDTATDRIGRELWAFIPTHALPYLGILADKEYGLTPNKHLYLVDLSPYVVKEGDRLILIGGFRLGGATGFKGKDALHPPSYSCPATLLKEKDLSYEGCYGLSEYFALDITDPLQPKLLWEFTHPKLGLSYSGPGIVRKKGKTYVVFLSGLRNPTAEVSQETINSESKLYAFVLELNTGKLVRVLEIDIGKPAFGGRLFKEGFDYNGDGETDYLIFGYSKPEGNPKQWKGGLIALDVRDENPENWKAIKVEGDINPVVSKVAVGFCFGRPYLYFGTGRWFFKTDDMELHQTNYIYGIPFTCGQNGCQFSENPNGAIDVTDENRAKKVCREYNQGHPRAWKISLNPKEEKDSYLKEKNISDPAKLGNIVVFTTTQPNADICSLGSGKSRVWKLHCALGSSVGQDFCPSLKIENVKQTFFLQTSTSQIVKVTINSSNAKERVSDWYSGIAPESGIAVMKLSPKLDRGRILLWLEY</sequence>
<dbReference type="InterPro" id="IPR036465">
    <property type="entry name" value="vWFA_dom_sf"/>
</dbReference>
<dbReference type="EMBL" id="DQVE01000006">
    <property type="protein sequence ID" value="HIP97873.1"/>
    <property type="molecule type" value="Genomic_DNA"/>
</dbReference>
<dbReference type="AlphaFoldDB" id="A0A9D0YP06"/>
<protein>
    <recommendedName>
        <fullName evidence="3">PilC beta-propeller domain-containing protein</fullName>
    </recommendedName>
</protein>
<evidence type="ECO:0000313" key="2">
    <source>
        <dbReference type="Proteomes" id="UP000606463"/>
    </source>
</evidence>
<evidence type="ECO:0000313" key="1">
    <source>
        <dbReference type="EMBL" id="HIP97873.1"/>
    </source>
</evidence>
<dbReference type="Gene3D" id="3.40.50.410">
    <property type="entry name" value="von Willebrand factor, type A domain"/>
    <property type="match status" value="1"/>
</dbReference>
<organism evidence="1 2">
    <name type="scientific">Aquifex aeolicus</name>
    <dbReference type="NCBI Taxonomy" id="63363"/>
    <lineage>
        <taxon>Bacteria</taxon>
        <taxon>Pseudomonadati</taxon>
        <taxon>Aquificota</taxon>
        <taxon>Aquificia</taxon>
        <taxon>Aquificales</taxon>
        <taxon>Aquificaceae</taxon>
        <taxon>Aquifex</taxon>
    </lineage>
</organism>
<evidence type="ECO:0008006" key="3">
    <source>
        <dbReference type="Google" id="ProtNLM"/>
    </source>
</evidence>
<dbReference type="Proteomes" id="UP000606463">
    <property type="component" value="Unassembled WGS sequence"/>
</dbReference>
<name>A0A9D0YP06_AQUAO</name>
<accession>A0A9D0YP06</accession>
<gene>
    <name evidence="1" type="ORF">EYH37_00680</name>
</gene>
<comment type="caution">
    <text evidence="1">The sequence shown here is derived from an EMBL/GenBank/DDBJ whole genome shotgun (WGS) entry which is preliminary data.</text>
</comment>
<reference evidence="1" key="1">
    <citation type="journal article" date="2020" name="ISME J.">
        <title>Gammaproteobacteria mediating utilization of methyl-, sulfur- and petroleum organic compounds in deep ocean hydrothermal plumes.</title>
        <authorList>
            <person name="Zhou Z."/>
            <person name="Liu Y."/>
            <person name="Pan J."/>
            <person name="Cron B.R."/>
            <person name="Toner B.M."/>
            <person name="Anantharaman K."/>
            <person name="Breier J.A."/>
            <person name="Dick G.J."/>
            <person name="Li M."/>
        </authorList>
    </citation>
    <scope>NUCLEOTIDE SEQUENCE</scope>
    <source>
        <strain evidence="1">SZUA-1501</strain>
    </source>
</reference>
<feature type="non-terminal residue" evidence="1">
    <location>
        <position position="1"/>
    </location>
</feature>
<proteinExistence type="predicted"/>